<dbReference type="EMBL" id="CAXIEN010000042">
    <property type="protein sequence ID" value="CAL1269644.1"/>
    <property type="molecule type" value="Genomic_DNA"/>
</dbReference>
<comment type="caution">
    <text evidence="1">The sequence shown here is derived from an EMBL/GenBank/DDBJ whole genome shotgun (WGS) entry which is preliminary data.</text>
</comment>
<dbReference type="AlphaFoldDB" id="A0AAV1ZEW4"/>
<organism evidence="1 2">
    <name type="scientific">Larinioides sclopetarius</name>
    <dbReference type="NCBI Taxonomy" id="280406"/>
    <lineage>
        <taxon>Eukaryota</taxon>
        <taxon>Metazoa</taxon>
        <taxon>Ecdysozoa</taxon>
        <taxon>Arthropoda</taxon>
        <taxon>Chelicerata</taxon>
        <taxon>Arachnida</taxon>
        <taxon>Araneae</taxon>
        <taxon>Araneomorphae</taxon>
        <taxon>Entelegynae</taxon>
        <taxon>Araneoidea</taxon>
        <taxon>Araneidae</taxon>
        <taxon>Larinioides</taxon>
    </lineage>
</organism>
<gene>
    <name evidence="1" type="ORF">LARSCL_LOCUS4853</name>
</gene>
<dbReference type="Proteomes" id="UP001497382">
    <property type="component" value="Unassembled WGS sequence"/>
</dbReference>
<proteinExistence type="predicted"/>
<accession>A0AAV1ZEW4</accession>
<reference evidence="1 2" key="1">
    <citation type="submission" date="2024-04" db="EMBL/GenBank/DDBJ databases">
        <authorList>
            <person name="Rising A."/>
            <person name="Reimegard J."/>
            <person name="Sonavane S."/>
            <person name="Akerstrom W."/>
            <person name="Nylinder S."/>
            <person name="Hedman E."/>
            <person name="Kallberg Y."/>
        </authorList>
    </citation>
    <scope>NUCLEOTIDE SEQUENCE [LARGE SCALE GENOMIC DNA]</scope>
</reference>
<evidence type="ECO:0000313" key="2">
    <source>
        <dbReference type="Proteomes" id="UP001497382"/>
    </source>
</evidence>
<sequence length="50" mass="6152">MDNLYCCRVKSETLQKQKRNCVSFCRNFFVCLFSWCILSCFNEHYEKEQE</sequence>
<evidence type="ECO:0000313" key="1">
    <source>
        <dbReference type="EMBL" id="CAL1269644.1"/>
    </source>
</evidence>
<protein>
    <submittedName>
        <fullName evidence="1">Uncharacterized protein</fullName>
    </submittedName>
</protein>
<name>A0AAV1ZEW4_9ARAC</name>
<keyword evidence="2" id="KW-1185">Reference proteome</keyword>